<dbReference type="Pfam" id="PF00797">
    <property type="entry name" value="Acetyltransf_2"/>
    <property type="match status" value="1"/>
</dbReference>
<dbReference type="PANTHER" id="PTHR11786">
    <property type="entry name" value="N-HYDROXYARYLAMINE O-ACETYLTRANSFERASE"/>
    <property type="match status" value="1"/>
</dbReference>
<proteinExistence type="inferred from homology"/>
<comment type="similarity">
    <text evidence="1">Belongs to the arylamine N-acetyltransferase family.</text>
</comment>
<dbReference type="SUPFAM" id="SSF54001">
    <property type="entry name" value="Cysteine proteinases"/>
    <property type="match status" value="1"/>
</dbReference>
<name>A0A9P6RJH8_9FUNG</name>
<evidence type="ECO:0000256" key="1">
    <source>
        <dbReference type="ARBA" id="ARBA00006547"/>
    </source>
</evidence>
<dbReference type="AlphaFoldDB" id="A0A9P6RJH8"/>
<feature type="region of interest" description="Disordered" evidence="2">
    <location>
        <begin position="328"/>
        <end position="356"/>
    </location>
</feature>
<evidence type="ECO:0000256" key="2">
    <source>
        <dbReference type="SAM" id="MobiDB-lite"/>
    </source>
</evidence>
<feature type="compositionally biased region" description="Polar residues" evidence="2">
    <location>
        <begin position="331"/>
        <end position="351"/>
    </location>
</feature>
<dbReference type="InterPro" id="IPR001447">
    <property type="entry name" value="Arylamine_N-AcTrfase"/>
</dbReference>
<evidence type="ECO:0000313" key="4">
    <source>
        <dbReference type="Proteomes" id="UP000823405"/>
    </source>
</evidence>
<comment type="caution">
    <text evidence="3">The sequence shown here is derived from an EMBL/GenBank/DDBJ whole genome shotgun (WGS) entry which is preliminary data.</text>
</comment>
<dbReference type="Proteomes" id="UP000823405">
    <property type="component" value="Unassembled WGS sequence"/>
</dbReference>
<protein>
    <submittedName>
        <fullName evidence="3">N-terminal acetyltransferase</fullName>
    </submittedName>
</protein>
<gene>
    <name evidence="3" type="primary">NAT1</name>
    <name evidence="3" type="ORF">BGZ97_001030</name>
</gene>
<sequence length="381" mass="43317">MAPEATPQPQQHFTRAQIFGILNRVNFPLSHLPPDTFPAPTLATLQELQTRLVTTVPFETLALRTTASRAVDITLEGIYNRVVVQKRGGWCFSLNRLAYELLLGLGFRVQATIGRVCKPFKPTDPPRFSAKTHRVTIVRFLDEEAGTDTKYLFDIGFGNSAQLPIQLKEGATIEFGGHIRRMSTRTHIEERPEILGNPPFVMWCIEEYLPADNVWIPWYSFSEQQFYENDCELGNFYTCHSPTSVFIKTFWCIRSTPAGEYYLLLGEKFMIKNANGLVKQIEFLTEQDRLDALKEYFDIVLTDEELKYHDSWIIPVKPVAEAVPSVDASAEPNSSIDATFDPNESTETSASIEAALEKTRKRIKQMDLNNRNSVRNGDIEP</sequence>
<dbReference type="OrthoDB" id="10260017at2759"/>
<evidence type="ECO:0000313" key="3">
    <source>
        <dbReference type="EMBL" id="KAG0319977.1"/>
    </source>
</evidence>
<dbReference type="InterPro" id="IPR053710">
    <property type="entry name" value="Arylamine_NAT_domain_sf"/>
</dbReference>
<dbReference type="EMBL" id="JAAAIN010000120">
    <property type="protein sequence ID" value="KAG0319977.1"/>
    <property type="molecule type" value="Genomic_DNA"/>
</dbReference>
<accession>A0A9P6RJH8</accession>
<dbReference type="InterPro" id="IPR038765">
    <property type="entry name" value="Papain-like_cys_pep_sf"/>
</dbReference>
<reference evidence="3" key="1">
    <citation type="journal article" date="2020" name="Fungal Divers.">
        <title>Resolving the Mortierellaceae phylogeny through synthesis of multi-gene phylogenetics and phylogenomics.</title>
        <authorList>
            <person name="Vandepol N."/>
            <person name="Liber J."/>
            <person name="Desiro A."/>
            <person name="Na H."/>
            <person name="Kennedy M."/>
            <person name="Barry K."/>
            <person name="Grigoriev I.V."/>
            <person name="Miller A.N."/>
            <person name="O'Donnell K."/>
            <person name="Stajich J.E."/>
            <person name="Bonito G."/>
        </authorList>
    </citation>
    <scope>NUCLEOTIDE SEQUENCE</scope>
    <source>
        <strain evidence="3">NVP60</strain>
    </source>
</reference>
<organism evidence="3 4">
    <name type="scientific">Linnemannia gamsii</name>
    <dbReference type="NCBI Taxonomy" id="64522"/>
    <lineage>
        <taxon>Eukaryota</taxon>
        <taxon>Fungi</taxon>
        <taxon>Fungi incertae sedis</taxon>
        <taxon>Mucoromycota</taxon>
        <taxon>Mortierellomycotina</taxon>
        <taxon>Mortierellomycetes</taxon>
        <taxon>Mortierellales</taxon>
        <taxon>Mortierellaceae</taxon>
        <taxon>Linnemannia</taxon>
    </lineage>
</organism>
<dbReference type="Gene3D" id="3.30.2140.20">
    <property type="match status" value="1"/>
</dbReference>
<keyword evidence="4" id="KW-1185">Reference proteome</keyword>
<dbReference type="GO" id="GO:0016407">
    <property type="term" value="F:acetyltransferase activity"/>
    <property type="evidence" value="ECO:0007669"/>
    <property type="project" value="InterPro"/>
</dbReference>
<dbReference type="PANTHER" id="PTHR11786:SF0">
    <property type="entry name" value="ARYLAMINE N-ACETYLTRANSFERASE 4-RELATED"/>
    <property type="match status" value="1"/>
</dbReference>